<dbReference type="SMART" id="SM00355">
    <property type="entry name" value="ZnF_C2H2"/>
    <property type="match status" value="2"/>
</dbReference>
<dbReference type="PANTHER" id="PTHR23235">
    <property type="entry name" value="KRUEPPEL-LIKE TRANSCRIPTION FACTOR"/>
    <property type="match status" value="1"/>
</dbReference>
<accession>A0AAD9KF01</accession>
<reference evidence="10" key="1">
    <citation type="journal article" date="2023" name="Mol. Biol. Evol.">
        <title>Third-Generation Sequencing Reveals the Adaptive Role of the Epigenome in Three Deep-Sea Polychaetes.</title>
        <authorList>
            <person name="Perez M."/>
            <person name="Aroh O."/>
            <person name="Sun Y."/>
            <person name="Lan Y."/>
            <person name="Juniper S.K."/>
            <person name="Young C.R."/>
            <person name="Angers B."/>
            <person name="Qian P.Y."/>
        </authorList>
    </citation>
    <scope>NUCLEOTIDE SEQUENCE</scope>
    <source>
        <strain evidence="10">R07B-5</strain>
    </source>
</reference>
<gene>
    <name evidence="10" type="ORF">NP493_1159g01000</name>
</gene>
<keyword evidence="5" id="KW-0805">Transcription regulation</keyword>
<dbReference type="Proteomes" id="UP001209878">
    <property type="component" value="Unassembled WGS sequence"/>
</dbReference>
<dbReference type="EMBL" id="JAODUO010001166">
    <property type="protein sequence ID" value="KAK2169952.1"/>
    <property type="molecule type" value="Genomic_DNA"/>
</dbReference>
<keyword evidence="2" id="KW-0677">Repeat</keyword>
<evidence type="ECO:0000256" key="7">
    <source>
        <dbReference type="PROSITE-ProRule" id="PRU00042"/>
    </source>
</evidence>
<evidence type="ECO:0000259" key="9">
    <source>
        <dbReference type="PROSITE" id="PS50157"/>
    </source>
</evidence>
<dbReference type="PROSITE" id="PS00028">
    <property type="entry name" value="ZINC_FINGER_C2H2_1"/>
    <property type="match status" value="2"/>
</dbReference>
<dbReference type="GO" id="GO:0008270">
    <property type="term" value="F:zinc ion binding"/>
    <property type="evidence" value="ECO:0007669"/>
    <property type="project" value="UniProtKB-KW"/>
</dbReference>
<sequence>MFAATGSVSSDADSASPTGVGLLAKGGAVTPMKRPAQGAVFQAPRDVVPGLRISKKGRRESASAVDEFFNTGGSARLNLSVNMNIALVRGSDTATNVNSGPLTSRAQSRADVSATMRSDGIIEELFGPIPSMVAEMSSWPMENAAPSPCPNVKMTLPDMSSLSFTMQSVANPPVDNFGCIPLSRQISDSLWEDLSQTIVGDAADLELESSDNRTSKANGNVCNTGGIYPAGDMSSLVDNNYLSNSLTCCPADLVTVKAEPMDIPASCTFQTLQRTDMASLQAINVKLESASFNSSCLGSMSMTTSTSMSTNTISRPKFLPVTPQTSVGGPQNIGTATPQHLSTLKAAIASALTPATPSTYAMYPHGMVQHSSMPPTPPHSGPNSPNDDVRRHTPPPPYTSDRPATAPLADGPVMVPLTPVTHRPRLTHPGEKPYKCHFINCPWCFARSDELTRHIRKHTGAKPFTCRVCERSFARSDHLALHMKRHDPAKGKQRH</sequence>
<keyword evidence="11" id="KW-1185">Reference proteome</keyword>
<evidence type="ECO:0000256" key="8">
    <source>
        <dbReference type="SAM" id="MobiDB-lite"/>
    </source>
</evidence>
<dbReference type="Gene3D" id="3.30.160.60">
    <property type="entry name" value="Classic Zinc Finger"/>
    <property type="match status" value="2"/>
</dbReference>
<evidence type="ECO:0000256" key="4">
    <source>
        <dbReference type="ARBA" id="ARBA00022833"/>
    </source>
</evidence>
<dbReference type="FunFam" id="3.30.160.60:FF:000032">
    <property type="entry name" value="Krueppel-like factor 4"/>
    <property type="match status" value="1"/>
</dbReference>
<protein>
    <recommendedName>
        <fullName evidence="9">C2H2-type domain-containing protein</fullName>
    </recommendedName>
</protein>
<evidence type="ECO:0000256" key="2">
    <source>
        <dbReference type="ARBA" id="ARBA00022737"/>
    </source>
</evidence>
<evidence type="ECO:0000256" key="5">
    <source>
        <dbReference type="ARBA" id="ARBA00023015"/>
    </source>
</evidence>
<proteinExistence type="predicted"/>
<keyword evidence="6" id="KW-0804">Transcription</keyword>
<dbReference type="Pfam" id="PF00096">
    <property type="entry name" value="zf-C2H2"/>
    <property type="match status" value="2"/>
</dbReference>
<evidence type="ECO:0000313" key="11">
    <source>
        <dbReference type="Proteomes" id="UP001209878"/>
    </source>
</evidence>
<dbReference type="GO" id="GO:0000981">
    <property type="term" value="F:DNA-binding transcription factor activity, RNA polymerase II-specific"/>
    <property type="evidence" value="ECO:0007669"/>
    <property type="project" value="TreeGrafter"/>
</dbReference>
<organism evidence="10 11">
    <name type="scientific">Ridgeia piscesae</name>
    <name type="common">Tubeworm</name>
    <dbReference type="NCBI Taxonomy" id="27915"/>
    <lineage>
        <taxon>Eukaryota</taxon>
        <taxon>Metazoa</taxon>
        <taxon>Spiralia</taxon>
        <taxon>Lophotrochozoa</taxon>
        <taxon>Annelida</taxon>
        <taxon>Polychaeta</taxon>
        <taxon>Sedentaria</taxon>
        <taxon>Canalipalpata</taxon>
        <taxon>Sabellida</taxon>
        <taxon>Siboglinidae</taxon>
        <taxon>Ridgeia</taxon>
    </lineage>
</organism>
<dbReference type="SUPFAM" id="SSF57667">
    <property type="entry name" value="beta-beta-alpha zinc fingers"/>
    <property type="match status" value="1"/>
</dbReference>
<feature type="domain" description="C2H2-type" evidence="9">
    <location>
        <begin position="464"/>
        <end position="491"/>
    </location>
</feature>
<evidence type="ECO:0000256" key="1">
    <source>
        <dbReference type="ARBA" id="ARBA00022723"/>
    </source>
</evidence>
<comment type="caution">
    <text evidence="10">The sequence shown here is derived from an EMBL/GenBank/DDBJ whole genome shotgun (WGS) entry which is preliminary data.</text>
</comment>
<feature type="domain" description="C2H2-type" evidence="9">
    <location>
        <begin position="434"/>
        <end position="463"/>
    </location>
</feature>
<dbReference type="PROSITE" id="PS50157">
    <property type="entry name" value="ZINC_FINGER_C2H2_2"/>
    <property type="match status" value="2"/>
</dbReference>
<evidence type="ECO:0000256" key="6">
    <source>
        <dbReference type="ARBA" id="ARBA00023163"/>
    </source>
</evidence>
<name>A0AAD9KF01_RIDPI</name>
<feature type="region of interest" description="Disordered" evidence="8">
    <location>
        <begin position="365"/>
        <end position="412"/>
    </location>
</feature>
<keyword evidence="1" id="KW-0479">Metal-binding</keyword>
<keyword evidence="3 7" id="KW-0863">Zinc-finger</keyword>
<dbReference type="GO" id="GO:0000978">
    <property type="term" value="F:RNA polymerase II cis-regulatory region sequence-specific DNA binding"/>
    <property type="evidence" value="ECO:0007669"/>
    <property type="project" value="TreeGrafter"/>
</dbReference>
<dbReference type="AlphaFoldDB" id="A0AAD9KF01"/>
<dbReference type="InterPro" id="IPR036236">
    <property type="entry name" value="Znf_C2H2_sf"/>
</dbReference>
<evidence type="ECO:0000313" key="10">
    <source>
        <dbReference type="EMBL" id="KAK2169952.1"/>
    </source>
</evidence>
<dbReference type="PANTHER" id="PTHR23235:SF120">
    <property type="entry name" value="KRUPPEL-LIKE FACTOR 15"/>
    <property type="match status" value="1"/>
</dbReference>
<keyword evidence="4" id="KW-0862">Zinc</keyword>
<dbReference type="InterPro" id="IPR013087">
    <property type="entry name" value="Znf_C2H2_type"/>
</dbReference>
<evidence type="ECO:0000256" key="3">
    <source>
        <dbReference type="ARBA" id="ARBA00022771"/>
    </source>
</evidence>